<keyword evidence="1" id="KW-1133">Transmembrane helix</keyword>
<keyword evidence="1" id="KW-0812">Transmembrane</keyword>
<proteinExistence type="predicted"/>
<dbReference type="RefSeq" id="WP_217794016.1">
    <property type="nucleotide sequence ID" value="NZ_JAHSPG010000016.1"/>
</dbReference>
<evidence type="ECO:0000313" key="2">
    <source>
        <dbReference type="EMBL" id="MBV4359752.1"/>
    </source>
</evidence>
<organism evidence="2 3">
    <name type="scientific">Pinibacter aurantiacus</name>
    <dbReference type="NCBI Taxonomy" id="2851599"/>
    <lineage>
        <taxon>Bacteria</taxon>
        <taxon>Pseudomonadati</taxon>
        <taxon>Bacteroidota</taxon>
        <taxon>Chitinophagia</taxon>
        <taxon>Chitinophagales</taxon>
        <taxon>Chitinophagaceae</taxon>
        <taxon>Pinibacter</taxon>
    </lineage>
</organism>
<evidence type="ECO:0000313" key="3">
    <source>
        <dbReference type="Proteomes" id="UP000812270"/>
    </source>
</evidence>
<comment type="caution">
    <text evidence="2">The sequence shown here is derived from an EMBL/GenBank/DDBJ whole genome shotgun (WGS) entry which is preliminary data.</text>
</comment>
<dbReference type="EMBL" id="JAHSPG010000016">
    <property type="protein sequence ID" value="MBV4359752.1"/>
    <property type="molecule type" value="Genomic_DNA"/>
</dbReference>
<protein>
    <submittedName>
        <fullName evidence="2">Uncharacterized protein</fullName>
    </submittedName>
</protein>
<keyword evidence="3" id="KW-1185">Reference proteome</keyword>
<dbReference type="Proteomes" id="UP000812270">
    <property type="component" value="Unassembled WGS sequence"/>
</dbReference>
<feature type="transmembrane region" description="Helical" evidence="1">
    <location>
        <begin position="20"/>
        <end position="38"/>
    </location>
</feature>
<sequence>MQIKNLGNVSLDQLSHEVDQGGRFVLYQYCISALVITFKRRSDIYYIPPGQSRYIKGFGFAALSLLFGWWGLPWGPIYTVSTLATNFKGGKDVTMEAMFMLRHQDDKMIDYDNPDAN</sequence>
<evidence type="ECO:0000256" key="1">
    <source>
        <dbReference type="SAM" id="Phobius"/>
    </source>
</evidence>
<gene>
    <name evidence="2" type="ORF">KTO63_21460</name>
</gene>
<feature type="transmembrane region" description="Helical" evidence="1">
    <location>
        <begin position="54"/>
        <end position="72"/>
    </location>
</feature>
<keyword evidence="1" id="KW-0472">Membrane</keyword>
<reference evidence="2" key="1">
    <citation type="submission" date="2021-06" db="EMBL/GenBank/DDBJ databases">
        <authorList>
            <person name="Huq M.A."/>
        </authorList>
    </citation>
    <scope>NUCLEOTIDE SEQUENCE</scope>
    <source>
        <strain evidence="2">MAH-26</strain>
    </source>
</reference>
<name>A0A9E2SE25_9BACT</name>
<dbReference type="AlphaFoldDB" id="A0A9E2SE25"/>
<accession>A0A9E2SE25</accession>